<dbReference type="NCBIfam" id="TIGR03954">
    <property type="entry name" value="integ_memb_HG"/>
    <property type="match status" value="1"/>
</dbReference>
<protein>
    <submittedName>
        <fullName evidence="8">DUF3817 domain-containing protein</fullName>
    </submittedName>
</protein>
<feature type="transmembrane region" description="Helical" evidence="6">
    <location>
        <begin position="68"/>
        <end position="87"/>
    </location>
</feature>
<comment type="subcellular location">
    <subcellularLocation>
        <location evidence="1">Cell membrane</location>
        <topology evidence="1">Multi-pass membrane protein</topology>
    </subcellularLocation>
</comment>
<dbReference type="AlphaFoldDB" id="A0A5R8KK17"/>
<gene>
    <name evidence="8" type="ORF">FEM03_00910</name>
</gene>
<comment type="caution">
    <text evidence="8">The sequence shown here is derived from an EMBL/GenBank/DDBJ whole genome shotgun (WGS) entry which is preliminary data.</text>
</comment>
<dbReference type="RefSeq" id="WP_138084289.1">
    <property type="nucleotide sequence ID" value="NZ_VAUV01000001.1"/>
</dbReference>
<evidence type="ECO:0000256" key="3">
    <source>
        <dbReference type="ARBA" id="ARBA00022692"/>
    </source>
</evidence>
<evidence type="ECO:0000256" key="1">
    <source>
        <dbReference type="ARBA" id="ARBA00004651"/>
    </source>
</evidence>
<keyword evidence="4 6" id="KW-1133">Transmembrane helix</keyword>
<feature type="transmembrane region" description="Helical" evidence="6">
    <location>
        <begin position="12"/>
        <end position="33"/>
    </location>
</feature>
<feature type="domain" description="DUF3817" evidence="7">
    <location>
        <begin position="7"/>
        <end position="92"/>
    </location>
</feature>
<dbReference type="Pfam" id="PF12823">
    <property type="entry name" value="DUF3817"/>
    <property type="match status" value="1"/>
</dbReference>
<feature type="transmembrane region" description="Helical" evidence="6">
    <location>
        <begin position="39"/>
        <end position="61"/>
    </location>
</feature>
<evidence type="ECO:0000256" key="6">
    <source>
        <dbReference type="SAM" id="Phobius"/>
    </source>
</evidence>
<sequence>MKNPVPFLRRIALAEAVSYLALLLVAMPLKYLLNVPQAVMAVGWVHGLLFILFCASLLHTFVLARWPVLRVAMVFVASLLPFVPFFLDRKMRGYEEEYQPQGTGA</sequence>
<accession>A0A5R8KK17</accession>
<proteinExistence type="predicted"/>
<evidence type="ECO:0000256" key="4">
    <source>
        <dbReference type="ARBA" id="ARBA00022989"/>
    </source>
</evidence>
<evidence type="ECO:0000256" key="5">
    <source>
        <dbReference type="ARBA" id="ARBA00023136"/>
    </source>
</evidence>
<dbReference type="PANTHER" id="PTHR40077">
    <property type="entry name" value="MEMBRANE PROTEIN-RELATED"/>
    <property type="match status" value="1"/>
</dbReference>
<dbReference type="OrthoDB" id="1121311at2"/>
<keyword evidence="5 6" id="KW-0472">Membrane</keyword>
<evidence type="ECO:0000313" key="8">
    <source>
        <dbReference type="EMBL" id="TLD72666.1"/>
    </source>
</evidence>
<dbReference type="InterPro" id="IPR023845">
    <property type="entry name" value="DUF3817_TM"/>
</dbReference>
<keyword evidence="9" id="KW-1185">Reference proteome</keyword>
<organism evidence="8 9">
    <name type="scientific">Phragmitibacter flavus</name>
    <dbReference type="NCBI Taxonomy" id="2576071"/>
    <lineage>
        <taxon>Bacteria</taxon>
        <taxon>Pseudomonadati</taxon>
        <taxon>Verrucomicrobiota</taxon>
        <taxon>Verrucomicrobiia</taxon>
        <taxon>Verrucomicrobiales</taxon>
        <taxon>Verrucomicrobiaceae</taxon>
        <taxon>Phragmitibacter</taxon>
    </lineage>
</organism>
<dbReference type="Proteomes" id="UP000306196">
    <property type="component" value="Unassembled WGS sequence"/>
</dbReference>
<dbReference type="PANTHER" id="PTHR40077:SF1">
    <property type="entry name" value="MEMBRANE PROTEIN"/>
    <property type="match status" value="1"/>
</dbReference>
<keyword evidence="3 6" id="KW-0812">Transmembrane</keyword>
<evidence type="ECO:0000313" key="9">
    <source>
        <dbReference type="Proteomes" id="UP000306196"/>
    </source>
</evidence>
<dbReference type="EMBL" id="VAUV01000001">
    <property type="protein sequence ID" value="TLD72666.1"/>
    <property type="molecule type" value="Genomic_DNA"/>
</dbReference>
<evidence type="ECO:0000259" key="7">
    <source>
        <dbReference type="Pfam" id="PF12823"/>
    </source>
</evidence>
<reference evidence="8 9" key="1">
    <citation type="submission" date="2019-05" db="EMBL/GenBank/DDBJ databases">
        <title>Verrucobacter flavum gen. nov., sp. nov. a new member of the family Verrucomicrobiaceae.</title>
        <authorList>
            <person name="Szuroczki S."/>
            <person name="Abbaszade G."/>
            <person name="Szabo A."/>
            <person name="Felfoldi T."/>
            <person name="Schumann P."/>
            <person name="Boka K."/>
            <person name="Keki Z."/>
            <person name="Toumi M."/>
            <person name="Toth E."/>
        </authorList>
    </citation>
    <scope>NUCLEOTIDE SEQUENCE [LARGE SCALE GENOMIC DNA]</scope>
    <source>
        <strain evidence="8 9">MG-N-17</strain>
    </source>
</reference>
<keyword evidence="2" id="KW-1003">Cell membrane</keyword>
<evidence type="ECO:0000256" key="2">
    <source>
        <dbReference type="ARBA" id="ARBA00022475"/>
    </source>
</evidence>
<dbReference type="GO" id="GO:0005886">
    <property type="term" value="C:plasma membrane"/>
    <property type="evidence" value="ECO:0007669"/>
    <property type="project" value="UniProtKB-SubCell"/>
</dbReference>
<name>A0A5R8KK17_9BACT</name>